<dbReference type="OrthoDB" id="295274at2759"/>
<evidence type="ECO:0000313" key="2">
    <source>
        <dbReference type="EMBL" id="KAJ5175238.1"/>
    </source>
</evidence>
<feature type="compositionally biased region" description="Polar residues" evidence="1">
    <location>
        <begin position="72"/>
        <end position="87"/>
    </location>
</feature>
<keyword evidence="3" id="KW-1185">Reference proteome</keyword>
<accession>A0A9W9ICQ0</accession>
<dbReference type="Proteomes" id="UP001149163">
    <property type="component" value="Unassembled WGS sequence"/>
</dbReference>
<reference evidence="2" key="1">
    <citation type="submission" date="2022-11" db="EMBL/GenBank/DDBJ databases">
        <authorList>
            <person name="Petersen C."/>
        </authorList>
    </citation>
    <scope>NUCLEOTIDE SEQUENCE</scope>
    <source>
        <strain evidence="2">IBT 26290</strain>
    </source>
</reference>
<dbReference type="RefSeq" id="XP_056546846.1">
    <property type="nucleotide sequence ID" value="XM_056683240.1"/>
</dbReference>
<sequence>MPGEKKREHEQMKNILETETAKRDFLLSELSQLKNELWYLKNTVFEHANCDDQKIDIQLAKMTQSVLEANSGQLTCPSPTSSASAWSDGSGLGASDAPGVPVMMPTQDVGYRGYPDSVFDSFIDLPSL</sequence>
<comment type="caution">
    <text evidence="2">The sequence shown here is derived from an EMBL/GenBank/DDBJ whole genome shotgun (WGS) entry which is preliminary data.</text>
</comment>
<organism evidence="2 3">
    <name type="scientific">Penicillium canariense</name>
    <dbReference type="NCBI Taxonomy" id="189055"/>
    <lineage>
        <taxon>Eukaryota</taxon>
        <taxon>Fungi</taxon>
        <taxon>Dikarya</taxon>
        <taxon>Ascomycota</taxon>
        <taxon>Pezizomycotina</taxon>
        <taxon>Eurotiomycetes</taxon>
        <taxon>Eurotiomycetidae</taxon>
        <taxon>Eurotiales</taxon>
        <taxon>Aspergillaceae</taxon>
        <taxon>Penicillium</taxon>
    </lineage>
</organism>
<proteinExistence type="predicted"/>
<gene>
    <name evidence="2" type="ORF">N7482_001115</name>
</gene>
<feature type="region of interest" description="Disordered" evidence="1">
    <location>
        <begin position="72"/>
        <end position="101"/>
    </location>
</feature>
<evidence type="ECO:0000313" key="3">
    <source>
        <dbReference type="Proteomes" id="UP001149163"/>
    </source>
</evidence>
<reference evidence="2" key="2">
    <citation type="journal article" date="2023" name="IMA Fungus">
        <title>Comparative genomic study of the Penicillium genus elucidates a diverse pangenome and 15 lateral gene transfer events.</title>
        <authorList>
            <person name="Petersen C."/>
            <person name="Sorensen T."/>
            <person name="Nielsen M.R."/>
            <person name="Sondergaard T.E."/>
            <person name="Sorensen J.L."/>
            <person name="Fitzpatrick D.A."/>
            <person name="Frisvad J.C."/>
            <person name="Nielsen K.L."/>
        </authorList>
    </citation>
    <scope>NUCLEOTIDE SEQUENCE</scope>
    <source>
        <strain evidence="2">IBT 26290</strain>
    </source>
</reference>
<evidence type="ECO:0000256" key="1">
    <source>
        <dbReference type="SAM" id="MobiDB-lite"/>
    </source>
</evidence>
<dbReference type="EMBL" id="JAPQKN010000001">
    <property type="protein sequence ID" value="KAJ5175238.1"/>
    <property type="molecule type" value="Genomic_DNA"/>
</dbReference>
<name>A0A9W9ICQ0_9EURO</name>
<dbReference type="AlphaFoldDB" id="A0A9W9ICQ0"/>
<dbReference type="GeneID" id="81422416"/>
<protein>
    <submittedName>
        <fullName evidence="2">Transcriptional regulator family: bZIP</fullName>
    </submittedName>
</protein>